<reference evidence="1" key="1">
    <citation type="submission" date="2020-05" db="EMBL/GenBank/DDBJ databases">
        <authorList>
            <person name="Zhu T."/>
            <person name="Keshari N."/>
            <person name="Lu X."/>
        </authorList>
    </citation>
    <scope>NUCLEOTIDE SEQUENCE</scope>
    <source>
        <strain evidence="1">NK1-12</strain>
    </source>
</reference>
<evidence type="ECO:0000313" key="1">
    <source>
        <dbReference type="EMBL" id="WNZ26949.1"/>
    </source>
</evidence>
<evidence type="ECO:0008006" key="2">
    <source>
        <dbReference type="Google" id="ProtNLM"/>
    </source>
</evidence>
<sequence>MTPALQMTFSAQYIIHPLLNDANDTFVLGGRFQLSF</sequence>
<protein>
    <recommendedName>
        <fullName evidence="2">Porin</fullName>
    </recommendedName>
</protein>
<dbReference type="EMBL" id="CP053587">
    <property type="protein sequence ID" value="WNZ26949.1"/>
    <property type="molecule type" value="Genomic_DNA"/>
</dbReference>
<gene>
    <name evidence="1" type="ORF">HJG54_28910</name>
</gene>
<accession>A0AA96WKK5</accession>
<organism evidence="1">
    <name type="scientific">Leptolyngbya sp. NK1-12</name>
    <dbReference type="NCBI Taxonomy" id="2547451"/>
    <lineage>
        <taxon>Bacteria</taxon>
        <taxon>Bacillati</taxon>
        <taxon>Cyanobacteriota</taxon>
        <taxon>Cyanophyceae</taxon>
        <taxon>Leptolyngbyales</taxon>
        <taxon>Leptolyngbyaceae</taxon>
        <taxon>Leptolyngbya group</taxon>
        <taxon>Leptolyngbya</taxon>
    </lineage>
</organism>
<proteinExistence type="predicted"/>
<name>A0AA96WKK5_9CYAN</name>
<dbReference type="AlphaFoldDB" id="A0AA96WKK5"/>